<dbReference type="EC" id="3.4.22.59" evidence="14"/>
<evidence type="ECO:0000256" key="18">
    <source>
        <dbReference type="SAM" id="MobiDB-lite"/>
    </source>
</evidence>
<dbReference type="GO" id="GO:0004197">
    <property type="term" value="F:cysteine-type endopeptidase activity"/>
    <property type="evidence" value="ECO:0007669"/>
    <property type="project" value="InterPro"/>
</dbReference>
<dbReference type="InterPro" id="IPR016129">
    <property type="entry name" value="Caspase_his_AS"/>
</dbReference>
<dbReference type="PANTHER" id="PTHR10454">
    <property type="entry name" value="CASPASE"/>
    <property type="match status" value="1"/>
</dbReference>
<name>A0A2G8K2L6_STIJA</name>
<keyword evidence="10" id="KW-0865">Zymogen</keyword>
<comment type="subcellular location">
    <subcellularLocation>
        <location evidence="2">Cytoplasm</location>
    </subcellularLocation>
    <subcellularLocation>
        <location evidence="1">Nucleus</location>
    </subcellularLocation>
</comment>
<dbReference type="FunFam" id="3.40.50.1460:FF:000001">
    <property type="entry name" value="Caspase-3 preproprotein"/>
    <property type="match status" value="1"/>
</dbReference>
<dbReference type="GO" id="GO:0006915">
    <property type="term" value="P:apoptotic process"/>
    <property type="evidence" value="ECO:0007669"/>
    <property type="project" value="UniProtKB-KW"/>
</dbReference>
<dbReference type="PROSITE" id="PS50207">
    <property type="entry name" value="CASPASE_P10"/>
    <property type="match status" value="1"/>
</dbReference>
<dbReference type="Pfam" id="PF00656">
    <property type="entry name" value="Peptidase_C14"/>
    <property type="match status" value="1"/>
</dbReference>
<reference evidence="21 22" key="1">
    <citation type="journal article" date="2017" name="PLoS Biol.">
        <title>The sea cucumber genome provides insights into morphological evolution and visceral regeneration.</title>
        <authorList>
            <person name="Zhang X."/>
            <person name="Sun L."/>
            <person name="Yuan J."/>
            <person name="Sun Y."/>
            <person name="Gao Y."/>
            <person name="Zhang L."/>
            <person name="Li S."/>
            <person name="Dai H."/>
            <person name="Hamel J.F."/>
            <person name="Liu C."/>
            <person name="Yu Y."/>
            <person name="Liu S."/>
            <person name="Lin W."/>
            <person name="Guo K."/>
            <person name="Jin S."/>
            <person name="Xu P."/>
            <person name="Storey K.B."/>
            <person name="Huan P."/>
            <person name="Zhang T."/>
            <person name="Zhou Y."/>
            <person name="Zhang J."/>
            <person name="Lin C."/>
            <person name="Li X."/>
            <person name="Xing L."/>
            <person name="Huo D."/>
            <person name="Sun M."/>
            <person name="Wang L."/>
            <person name="Mercier A."/>
            <person name="Li F."/>
            <person name="Yang H."/>
            <person name="Xiang J."/>
        </authorList>
    </citation>
    <scope>NUCLEOTIDE SEQUENCE [LARGE SCALE GENOMIC DNA]</scope>
    <source>
        <strain evidence="21">Shaxun</strain>
        <tissue evidence="21">Muscle</tissue>
    </source>
</reference>
<dbReference type="InterPro" id="IPR033139">
    <property type="entry name" value="Caspase_cys_AS"/>
</dbReference>
<dbReference type="CDD" id="cd00032">
    <property type="entry name" value="CASc"/>
    <property type="match status" value="1"/>
</dbReference>
<feature type="active site" evidence="16">
    <location>
        <position position="138"/>
    </location>
</feature>
<feature type="domain" description="Caspase family p20" evidence="20">
    <location>
        <begin position="63"/>
        <end position="192"/>
    </location>
</feature>
<evidence type="ECO:0000256" key="16">
    <source>
        <dbReference type="PIRSR" id="PIRSR038001-1"/>
    </source>
</evidence>
<evidence type="ECO:0000313" key="21">
    <source>
        <dbReference type="EMBL" id="PIK42248.1"/>
    </source>
</evidence>
<keyword evidence="9" id="KW-0068">Autocatalytic cleavage</keyword>
<dbReference type="InterPro" id="IPR029030">
    <property type="entry name" value="Caspase-like_dom_sf"/>
</dbReference>
<dbReference type="GO" id="GO:0043525">
    <property type="term" value="P:positive regulation of neuron apoptotic process"/>
    <property type="evidence" value="ECO:0007669"/>
    <property type="project" value="TreeGrafter"/>
</dbReference>
<keyword evidence="5" id="KW-0645">Protease</keyword>
<evidence type="ECO:0000256" key="7">
    <source>
        <dbReference type="ARBA" id="ARBA00022801"/>
    </source>
</evidence>
<dbReference type="SMART" id="SM00115">
    <property type="entry name" value="CASc"/>
    <property type="match status" value="1"/>
</dbReference>
<dbReference type="PIRSF" id="PIRSF038001">
    <property type="entry name" value="Caspase_ICE"/>
    <property type="match status" value="1"/>
</dbReference>
<dbReference type="AlphaFoldDB" id="A0A2G8K2L6"/>
<evidence type="ECO:0000256" key="12">
    <source>
        <dbReference type="ARBA" id="ARBA00029356"/>
    </source>
</evidence>
<dbReference type="PROSITE" id="PS50208">
    <property type="entry name" value="CASPASE_P20"/>
    <property type="match status" value="1"/>
</dbReference>
<feature type="domain" description="Caspase family p10" evidence="19">
    <location>
        <begin position="219"/>
        <end position="312"/>
    </location>
</feature>
<dbReference type="EMBL" id="MRZV01000949">
    <property type="protein sequence ID" value="PIK42248.1"/>
    <property type="molecule type" value="Genomic_DNA"/>
</dbReference>
<comment type="similarity">
    <text evidence="3 17">Belongs to the peptidase C14A family.</text>
</comment>
<comment type="caution">
    <text evidence="21">The sequence shown here is derived from an EMBL/GenBank/DDBJ whole genome shotgun (WGS) entry which is preliminary data.</text>
</comment>
<evidence type="ECO:0000256" key="10">
    <source>
        <dbReference type="ARBA" id="ARBA00023145"/>
    </source>
</evidence>
<accession>A0A2G8K2L6</accession>
<gene>
    <name evidence="21" type="ORF">BSL78_20903</name>
</gene>
<evidence type="ECO:0000259" key="20">
    <source>
        <dbReference type="PROSITE" id="PS50208"/>
    </source>
</evidence>
<proteinExistence type="inferred from homology"/>
<sequence>METDAGPSRNKRDASIPVITQETDSNKAYFTGSVGSGKKKPVADSNHVTYEDDLPTYKMQHRNPGTALIFNNKTFRYMNDRKGTDRDKRHLKSTLEKLGFRVYEKYNSSSKDIKDTINKMAETDHSNADCFVCVFLTHGDDGVVYGSESKAGDPTTDVRLQEDVFEKFRGKNCGSLIGKPKIFIIQACRGTVYEEPVIEADSATSVDAGTPLPEFEEGTRPTIPSGADFLICYSTSQGFFAFRNVNNGSWYISELCEQLKKFSADEEFTKILTRVHHKVSQRESQSENPDASGKKQMPCFVSMLTKQLFLKPR</sequence>
<evidence type="ECO:0000256" key="17">
    <source>
        <dbReference type="RuleBase" id="RU003971"/>
    </source>
</evidence>
<keyword evidence="8" id="KW-0788">Thiol protease</keyword>
<keyword evidence="7" id="KW-0378">Hydrolase</keyword>
<evidence type="ECO:0000256" key="15">
    <source>
        <dbReference type="ARBA" id="ARBA00029534"/>
    </source>
</evidence>
<dbReference type="PRINTS" id="PR00376">
    <property type="entry name" value="IL1BCENZYME"/>
</dbReference>
<evidence type="ECO:0000259" key="19">
    <source>
        <dbReference type="PROSITE" id="PS50207"/>
    </source>
</evidence>
<dbReference type="InterPro" id="IPR001309">
    <property type="entry name" value="Pept_C14_p20"/>
</dbReference>
<dbReference type="SUPFAM" id="SSF52129">
    <property type="entry name" value="Caspase-like"/>
    <property type="match status" value="1"/>
</dbReference>
<evidence type="ECO:0000256" key="9">
    <source>
        <dbReference type="ARBA" id="ARBA00022813"/>
    </source>
</evidence>
<evidence type="ECO:0000256" key="14">
    <source>
        <dbReference type="ARBA" id="ARBA00029486"/>
    </source>
</evidence>
<dbReference type="PROSITE" id="PS01122">
    <property type="entry name" value="CASPASE_CYS"/>
    <property type="match status" value="1"/>
</dbReference>
<evidence type="ECO:0000256" key="4">
    <source>
        <dbReference type="ARBA" id="ARBA00022490"/>
    </source>
</evidence>
<evidence type="ECO:0000256" key="1">
    <source>
        <dbReference type="ARBA" id="ARBA00004123"/>
    </source>
</evidence>
<evidence type="ECO:0000256" key="13">
    <source>
        <dbReference type="ARBA" id="ARBA00029473"/>
    </source>
</evidence>
<dbReference type="InterPro" id="IPR015917">
    <property type="entry name" value="Pept_C14A"/>
</dbReference>
<dbReference type="Proteomes" id="UP000230750">
    <property type="component" value="Unassembled WGS sequence"/>
</dbReference>
<dbReference type="PROSITE" id="PS01121">
    <property type="entry name" value="CASPASE_HIS"/>
    <property type="match status" value="1"/>
</dbReference>
<evidence type="ECO:0000256" key="3">
    <source>
        <dbReference type="ARBA" id="ARBA00010134"/>
    </source>
</evidence>
<evidence type="ECO:0000313" key="22">
    <source>
        <dbReference type="Proteomes" id="UP000230750"/>
    </source>
</evidence>
<dbReference type="InterPro" id="IPR002138">
    <property type="entry name" value="Pept_C14_p10"/>
</dbReference>
<keyword evidence="6" id="KW-0053">Apoptosis</keyword>
<dbReference type="GO" id="GO:0006508">
    <property type="term" value="P:proteolysis"/>
    <property type="evidence" value="ECO:0007669"/>
    <property type="project" value="UniProtKB-KW"/>
</dbReference>
<organism evidence="21 22">
    <name type="scientific">Stichopus japonicus</name>
    <name type="common">Sea cucumber</name>
    <dbReference type="NCBI Taxonomy" id="307972"/>
    <lineage>
        <taxon>Eukaryota</taxon>
        <taxon>Metazoa</taxon>
        <taxon>Echinodermata</taxon>
        <taxon>Eleutherozoa</taxon>
        <taxon>Echinozoa</taxon>
        <taxon>Holothuroidea</taxon>
        <taxon>Aspidochirotacea</taxon>
        <taxon>Aspidochirotida</taxon>
        <taxon>Stichopodidae</taxon>
        <taxon>Apostichopus</taxon>
    </lineage>
</organism>
<dbReference type="STRING" id="307972.A0A2G8K2L6"/>
<dbReference type="GO" id="GO:0005737">
    <property type="term" value="C:cytoplasm"/>
    <property type="evidence" value="ECO:0007669"/>
    <property type="project" value="UniProtKB-SubCell"/>
</dbReference>
<keyword evidence="22" id="KW-1185">Reference proteome</keyword>
<dbReference type="Gene3D" id="3.40.50.1460">
    <property type="match status" value="1"/>
</dbReference>
<dbReference type="OrthoDB" id="6116485at2759"/>
<evidence type="ECO:0000256" key="8">
    <source>
        <dbReference type="ARBA" id="ARBA00022807"/>
    </source>
</evidence>
<evidence type="ECO:0000256" key="6">
    <source>
        <dbReference type="ARBA" id="ARBA00022703"/>
    </source>
</evidence>
<evidence type="ECO:0000256" key="11">
    <source>
        <dbReference type="ARBA" id="ARBA00023242"/>
    </source>
</evidence>
<evidence type="ECO:0000256" key="2">
    <source>
        <dbReference type="ARBA" id="ARBA00004496"/>
    </source>
</evidence>
<feature type="active site" evidence="16">
    <location>
        <position position="188"/>
    </location>
</feature>
<dbReference type="PANTHER" id="PTHR10454:SF206">
    <property type="entry name" value="CASPASE-6"/>
    <property type="match status" value="1"/>
</dbReference>
<protein>
    <recommendedName>
        <fullName evidence="15">Caspase-6</fullName>
        <ecNumber evidence="14">3.4.22.59</ecNumber>
    </recommendedName>
</protein>
<evidence type="ECO:0000256" key="5">
    <source>
        <dbReference type="ARBA" id="ARBA00022670"/>
    </source>
</evidence>
<keyword evidence="11" id="KW-0539">Nucleus</keyword>
<keyword evidence="4" id="KW-0963">Cytoplasm</keyword>
<dbReference type="InterPro" id="IPR002398">
    <property type="entry name" value="Pept_C14"/>
</dbReference>
<feature type="region of interest" description="Disordered" evidence="18">
    <location>
        <begin position="1"/>
        <end position="20"/>
    </location>
</feature>
<dbReference type="InterPro" id="IPR011600">
    <property type="entry name" value="Pept_C14_caspase"/>
</dbReference>
<comment type="subunit">
    <text evidence="13">Heterotetramer that consists of two anti-parallel arranged heterodimers, each one formed by a 18 kDa (Caspase-6 subunit p18) and a 11 kDa (Caspase-6 subunit p11) subunit.</text>
</comment>
<comment type="catalytic activity">
    <reaction evidence="12">
        <text>Strict requirement for Asp at position P1 and has a preferred cleavage sequence of Val-Glu-His-Asp-|-.</text>
        <dbReference type="EC" id="3.4.22.59"/>
    </reaction>
</comment>
<dbReference type="GO" id="GO:0005634">
    <property type="term" value="C:nucleus"/>
    <property type="evidence" value="ECO:0007669"/>
    <property type="project" value="UniProtKB-SubCell"/>
</dbReference>